<keyword evidence="1" id="KW-1133">Transmembrane helix</keyword>
<evidence type="ECO:0000313" key="2">
    <source>
        <dbReference type="EMBL" id="EKE69775.1"/>
    </source>
</evidence>
<feature type="transmembrane region" description="Helical" evidence="1">
    <location>
        <begin position="25"/>
        <end position="45"/>
    </location>
</feature>
<dbReference type="AlphaFoldDB" id="K2JX29"/>
<proteinExistence type="predicted"/>
<evidence type="ECO:0000313" key="3">
    <source>
        <dbReference type="Proteomes" id="UP000006762"/>
    </source>
</evidence>
<dbReference type="RefSeq" id="WP_009573097.1">
    <property type="nucleotide sequence ID" value="NZ_AMRK01000009.1"/>
</dbReference>
<sequence length="84" mass="9640">MPTVVTSPTVTTSPATPRKPNRLRFSAFVFLGVYPLVTTLIYALAPVTSDWSIWQRNLVMVPIIVLSMVFFIIPRIHRHFGRWL</sequence>
<dbReference type="eggNOG" id="COG3224">
    <property type="taxonomic scope" value="Bacteria"/>
</dbReference>
<dbReference type="PATRIC" id="fig|1208323.3.peg.3227"/>
<feature type="transmembrane region" description="Helical" evidence="1">
    <location>
        <begin position="57"/>
        <end position="76"/>
    </location>
</feature>
<keyword evidence="3" id="KW-1185">Reference proteome</keyword>
<evidence type="ECO:0000256" key="1">
    <source>
        <dbReference type="SAM" id="Phobius"/>
    </source>
</evidence>
<reference evidence="2 3" key="1">
    <citation type="submission" date="2012-09" db="EMBL/GenBank/DDBJ databases">
        <title>Celeribacter baekdonensis B30 Genome Sequencing.</title>
        <authorList>
            <person name="Wang W."/>
        </authorList>
    </citation>
    <scope>NUCLEOTIDE SEQUENCE [LARGE SCALE GENOMIC DNA]</scope>
    <source>
        <strain evidence="2 3">B30</strain>
    </source>
</reference>
<dbReference type="EMBL" id="AMRK01000009">
    <property type="protein sequence ID" value="EKE69775.1"/>
    <property type="molecule type" value="Genomic_DNA"/>
</dbReference>
<dbReference type="OrthoDB" id="7376211at2"/>
<comment type="caution">
    <text evidence="2">The sequence shown here is derived from an EMBL/GenBank/DDBJ whole genome shotgun (WGS) entry which is preliminary data.</text>
</comment>
<dbReference type="STRING" id="1208323.B30_15581"/>
<accession>K2JX29</accession>
<keyword evidence="1" id="KW-0472">Membrane</keyword>
<gene>
    <name evidence="2" type="ORF">B30_15581</name>
</gene>
<keyword evidence="1" id="KW-0812">Transmembrane</keyword>
<name>K2JX29_9RHOB</name>
<organism evidence="2 3">
    <name type="scientific">Celeribacter baekdonensis B30</name>
    <dbReference type="NCBI Taxonomy" id="1208323"/>
    <lineage>
        <taxon>Bacteria</taxon>
        <taxon>Pseudomonadati</taxon>
        <taxon>Pseudomonadota</taxon>
        <taxon>Alphaproteobacteria</taxon>
        <taxon>Rhodobacterales</taxon>
        <taxon>Roseobacteraceae</taxon>
        <taxon>Celeribacter</taxon>
    </lineage>
</organism>
<dbReference type="Proteomes" id="UP000006762">
    <property type="component" value="Unassembled WGS sequence"/>
</dbReference>
<protein>
    <submittedName>
        <fullName evidence="2">Uncharacterized protein</fullName>
    </submittedName>
</protein>